<dbReference type="OrthoDB" id="9813569at2"/>
<feature type="domain" description="Carbohydrate kinase PfkB" evidence="5">
    <location>
        <begin position="56"/>
        <end position="317"/>
    </location>
</feature>
<evidence type="ECO:0000259" key="5">
    <source>
        <dbReference type="Pfam" id="PF00294"/>
    </source>
</evidence>
<evidence type="ECO:0000256" key="2">
    <source>
        <dbReference type="ARBA" id="ARBA00022679"/>
    </source>
</evidence>
<dbReference type="Gene3D" id="3.40.1190.20">
    <property type="match status" value="1"/>
</dbReference>
<dbReference type="PANTHER" id="PTHR43320">
    <property type="entry name" value="SUGAR KINASE"/>
    <property type="match status" value="1"/>
</dbReference>
<dbReference type="RefSeq" id="WP_146796736.1">
    <property type="nucleotide sequence ID" value="NZ_BARC01000007.1"/>
</dbReference>
<comment type="similarity">
    <text evidence="1 4">Belongs to the carbohydrate kinase PfkB family.</text>
</comment>
<dbReference type="SUPFAM" id="SSF53613">
    <property type="entry name" value="Ribokinase-like"/>
    <property type="match status" value="1"/>
</dbReference>
<dbReference type="InterPro" id="IPR011611">
    <property type="entry name" value="PfkB_dom"/>
</dbReference>
<dbReference type="Proteomes" id="UP000321230">
    <property type="component" value="Unassembled WGS sequence"/>
</dbReference>
<evidence type="ECO:0000313" key="7">
    <source>
        <dbReference type="Proteomes" id="UP000321230"/>
    </source>
</evidence>
<dbReference type="PRINTS" id="PR00990">
    <property type="entry name" value="RIBOKINASE"/>
</dbReference>
<organism evidence="6 7">
    <name type="scientific">Gluconobacter wancherniae NBRC 103581</name>
    <dbReference type="NCBI Taxonomy" id="656744"/>
    <lineage>
        <taxon>Bacteria</taxon>
        <taxon>Pseudomonadati</taxon>
        <taxon>Pseudomonadota</taxon>
        <taxon>Alphaproteobacteria</taxon>
        <taxon>Acetobacterales</taxon>
        <taxon>Acetobacteraceae</taxon>
        <taxon>Gluconobacter</taxon>
    </lineage>
</organism>
<dbReference type="InterPro" id="IPR052700">
    <property type="entry name" value="Carb_kinase_PfkB-like"/>
</dbReference>
<dbReference type="InterPro" id="IPR029056">
    <property type="entry name" value="Ribokinase-like"/>
</dbReference>
<reference evidence="6 7" key="1">
    <citation type="submission" date="2019-07" db="EMBL/GenBank/DDBJ databases">
        <title>Whole genome shotgun sequence of Gluconobacter wancherniae NBRC 103581.</title>
        <authorList>
            <person name="Hosoyama A."/>
            <person name="Uohara A."/>
            <person name="Ohji S."/>
            <person name="Ichikawa N."/>
        </authorList>
    </citation>
    <scope>NUCLEOTIDE SEQUENCE [LARGE SCALE GENOMIC DNA]</scope>
    <source>
        <strain evidence="6 7">NBRC 103581</strain>
    </source>
</reference>
<dbReference type="Pfam" id="PF00294">
    <property type="entry name" value="PfkB"/>
    <property type="match status" value="1"/>
</dbReference>
<dbReference type="InterPro" id="IPR002173">
    <property type="entry name" value="Carboh/pur_kinase_PfkB_CS"/>
</dbReference>
<dbReference type="EMBL" id="BJUZ01000002">
    <property type="protein sequence ID" value="GEK94073.1"/>
    <property type="molecule type" value="Genomic_DNA"/>
</dbReference>
<dbReference type="InterPro" id="IPR002139">
    <property type="entry name" value="Ribo/fructo_kinase"/>
</dbReference>
<dbReference type="GO" id="GO:0016301">
    <property type="term" value="F:kinase activity"/>
    <property type="evidence" value="ECO:0007669"/>
    <property type="project" value="UniProtKB-KW"/>
</dbReference>
<keyword evidence="2 4" id="KW-0808">Transferase</keyword>
<gene>
    <name evidence="6" type="ORF">GWA01_18430</name>
</gene>
<evidence type="ECO:0000256" key="4">
    <source>
        <dbReference type="RuleBase" id="RU003704"/>
    </source>
</evidence>
<keyword evidence="7" id="KW-1185">Reference proteome</keyword>
<evidence type="ECO:0000256" key="1">
    <source>
        <dbReference type="ARBA" id="ARBA00010688"/>
    </source>
</evidence>
<keyword evidence="3 4" id="KW-0418">Kinase</keyword>
<sequence>MSSPQHDILCIGNAIVDVLASVEPSVIAELGAVPGGMTLIDAETMQAIEKRVTVERVAGGGSGANTAVVAARMGASVAYLGKLAEDDAGKHFAHDIREQGITFPSQPLAASRSIPTARCIILVTPDGQRTMFTYLGACTEFTRDDVIGDVVASSAVTYLEGYLYDKPQAQDAFNHAATLAHAAGRDVALTLSDTFCVERHRSAFRGLVAGHVDILFANEAELLALYETTDFEAATRKVAVETKLAVITRSEKGAVVIAGEERHDVSTAQVKVVDTTGAGDAFAAGFLAGLSKGRDLTTCAKLGNAAAGDIITRFGARPEKDFALKA</sequence>
<name>A0A511B331_9PROT</name>
<proteinExistence type="inferred from homology"/>
<accession>A0A511B331</accession>
<dbReference type="PROSITE" id="PS00584">
    <property type="entry name" value="PFKB_KINASES_2"/>
    <property type="match status" value="1"/>
</dbReference>
<dbReference type="PANTHER" id="PTHR43320:SF3">
    <property type="entry name" value="CARBOHYDRATE KINASE PFKB DOMAIN-CONTAINING PROTEIN"/>
    <property type="match status" value="1"/>
</dbReference>
<dbReference type="AlphaFoldDB" id="A0A511B331"/>
<evidence type="ECO:0000256" key="3">
    <source>
        <dbReference type="ARBA" id="ARBA00022777"/>
    </source>
</evidence>
<evidence type="ECO:0000313" key="6">
    <source>
        <dbReference type="EMBL" id="GEK94073.1"/>
    </source>
</evidence>
<protein>
    <submittedName>
        <fullName evidence="6">Adenosine kinase</fullName>
    </submittedName>
</protein>
<dbReference type="CDD" id="cd01168">
    <property type="entry name" value="adenosine_kinase"/>
    <property type="match status" value="1"/>
</dbReference>
<comment type="caution">
    <text evidence="6">The sequence shown here is derived from an EMBL/GenBank/DDBJ whole genome shotgun (WGS) entry which is preliminary data.</text>
</comment>